<dbReference type="AlphaFoldDB" id="A0A2A6RGN8"/>
<dbReference type="GO" id="GO:0005524">
    <property type="term" value="F:ATP binding"/>
    <property type="evidence" value="ECO:0007669"/>
    <property type="project" value="InterPro"/>
</dbReference>
<dbReference type="PANTHER" id="PTHR34704:SF1">
    <property type="entry name" value="ATPASE"/>
    <property type="match status" value="1"/>
</dbReference>
<reference evidence="4" key="1">
    <citation type="submission" date="2017-08" db="EMBL/GenBank/DDBJ databases">
        <authorList>
            <person name="Grouzdev D.S."/>
            <person name="Gaisin V.A."/>
            <person name="Rysina M.S."/>
            <person name="Gorlenko V.M."/>
        </authorList>
    </citation>
    <scope>NUCLEOTIDE SEQUENCE [LARGE SCALE GENOMIC DNA]</scope>
    <source>
        <strain evidence="4">Kir15-3F</strain>
    </source>
</reference>
<dbReference type="Pfam" id="PF01637">
    <property type="entry name" value="ATPase_2"/>
    <property type="match status" value="1"/>
</dbReference>
<gene>
    <name evidence="3" type="ORF">CJ255_15750</name>
</gene>
<sequence length="287" mass="32698">MRAIAIVFQICFWNLWDRGRDFRGGLRPPRTPPLALGLRPKSPSKWLRLPEPLPWRWGCAPNPHRSGFASPELRAYVSQYLIDTENYIISHTLNPMFINRTQELTFLSSLLTRERPGPGQLVLLYGRRRVGKTALLRYWATQCGVAATYWVAERELPTYQRRRFYARLLGVPLEQAPIFATWPDLWQAVARHLEGRAHIIMLDELPYAVEADPTILSALQHAWDHHFQHAQVRIFLCGSQVHAMETLLTGSSPLFGRMTGHTRARAASRSGATTSMKAAPAFRPAPN</sequence>
<evidence type="ECO:0000256" key="1">
    <source>
        <dbReference type="SAM" id="MobiDB-lite"/>
    </source>
</evidence>
<feature type="region of interest" description="Disordered" evidence="1">
    <location>
        <begin position="265"/>
        <end position="287"/>
    </location>
</feature>
<evidence type="ECO:0000259" key="2">
    <source>
        <dbReference type="Pfam" id="PF01637"/>
    </source>
</evidence>
<comment type="caution">
    <text evidence="3">The sequence shown here is derived from an EMBL/GenBank/DDBJ whole genome shotgun (WGS) entry which is preliminary data.</text>
</comment>
<feature type="domain" description="ATPase" evidence="2">
    <location>
        <begin position="97"/>
        <end position="260"/>
    </location>
</feature>
<dbReference type="InterPro" id="IPR011579">
    <property type="entry name" value="ATPase_dom"/>
</dbReference>
<dbReference type="EMBL" id="NQWI01000088">
    <property type="protein sequence ID" value="PDW02101.1"/>
    <property type="molecule type" value="Genomic_DNA"/>
</dbReference>
<dbReference type="OrthoDB" id="9813134at2"/>
<accession>A0A2A6RGN8</accession>
<proteinExistence type="predicted"/>
<dbReference type="PANTHER" id="PTHR34704">
    <property type="entry name" value="ATPASE"/>
    <property type="match status" value="1"/>
</dbReference>
<evidence type="ECO:0000313" key="4">
    <source>
        <dbReference type="Proteomes" id="UP000220527"/>
    </source>
</evidence>
<keyword evidence="4" id="KW-1185">Reference proteome</keyword>
<evidence type="ECO:0000313" key="3">
    <source>
        <dbReference type="EMBL" id="PDW02101.1"/>
    </source>
</evidence>
<dbReference type="InterPro" id="IPR027417">
    <property type="entry name" value="P-loop_NTPase"/>
</dbReference>
<organism evidence="3 4">
    <name type="scientific">Candidatus Viridilinea mediisalina</name>
    <dbReference type="NCBI Taxonomy" id="2024553"/>
    <lineage>
        <taxon>Bacteria</taxon>
        <taxon>Bacillati</taxon>
        <taxon>Chloroflexota</taxon>
        <taxon>Chloroflexia</taxon>
        <taxon>Chloroflexales</taxon>
        <taxon>Chloroflexineae</taxon>
        <taxon>Oscillochloridaceae</taxon>
        <taxon>Candidatus Viridilinea</taxon>
    </lineage>
</organism>
<dbReference type="Proteomes" id="UP000220527">
    <property type="component" value="Unassembled WGS sequence"/>
</dbReference>
<dbReference type="Gene3D" id="3.40.50.300">
    <property type="entry name" value="P-loop containing nucleotide triphosphate hydrolases"/>
    <property type="match status" value="2"/>
</dbReference>
<dbReference type="SUPFAM" id="SSF52540">
    <property type="entry name" value="P-loop containing nucleoside triphosphate hydrolases"/>
    <property type="match status" value="1"/>
</dbReference>
<name>A0A2A6RGN8_9CHLR</name>
<protein>
    <recommendedName>
        <fullName evidence="2">ATPase domain-containing protein</fullName>
    </recommendedName>
</protein>